<keyword evidence="2" id="KW-0732">Signal</keyword>
<evidence type="ECO:0000313" key="3">
    <source>
        <dbReference type="EMBL" id="ACU73946.1"/>
    </source>
</evidence>
<evidence type="ECO:0000313" key="4">
    <source>
        <dbReference type="Proteomes" id="UP000000851"/>
    </source>
</evidence>
<evidence type="ECO:0000256" key="2">
    <source>
        <dbReference type="SAM" id="SignalP"/>
    </source>
</evidence>
<organism evidence="3 4">
    <name type="scientific">Catenulispora acidiphila (strain DSM 44928 / JCM 14897 / NBRC 102108 / NRRL B-24433 / ID139908)</name>
    <dbReference type="NCBI Taxonomy" id="479433"/>
    <lineage>
        <taxon>Bacteria</taxon>
        <taxon>Bacillati</taxon>
        <taxon>Actinomycetota</taxon>
        <taxon>Actinomycetes</taxon>
        <taxon>Catenulisporales</taxon>
        <taxon>Catenulisporaceae</taxon>
        <taxon>Catenulispora</taxon>
    </lineage>
</organism>
<keyword evidence="4" id="KW-1185">Reference proteome</keyword>
<feature type="region of interest" description="Disordered" evidence="1">
    <location>
        <begin position="27"/>
        <end position="60"/>
    </location>
</feature>
<dbReference type="AlphaFoldDB" id="C7Q4Z8"/>
<dbReference type="KEGG" id="cai:Caci_5086"/>
<gene>
    <name evidence="3" type="ordered locus">Caci_5086</name>
</gene>
<proteinExistence type="predicted"/>
<reference evidence="3 4" key="1">
    <citation type="journal article" date="2009" name="Stand. Genomic Sci.">
        <title>Complete genome sequence of Catenulispora acidiphila type strain (ID 139908).</title>
        <authorList>
            <person name="Copeland A."/>
            <person name="Lapidus A."/>
            <person name="Glavina Del Rio T."/>
            <person name="Nolan M."/>
            <person name="Lucas S."/>
            <person name="Chen F."/>
            <person name="Tice H."/>
            <person name="Cheng J.F."/>
            <person name="Bruce D."/>
            <person name="Goodwin L."/>
            <person name="Pitluck S."/>
            <person name="Mikhailova N."/>
            <person name="Pati A."/>
            <person name="Ivanova N."/>
            <person name="Mavromatis K."/>
            <person name="Chen A."/>
            <person name="Palaniappan K."/>
            <person name="Chain P."/>
            <person name="Land M."/>
            <person name="Hauser L."/>
            <person name="Chang Y.J."/>
            <person name="Jeffries C.D."/>
            <person name="Chertkov O."/>
            <person name="Brettin T."/>
            <person name="Detter J.C."/>
            <person name="Han C."/>
            <person name="Ali Z."/>
            <person name="Tindall B.J."/>
            <person name="Goker M."/>
            <person name="Bristow J."/>
            <person name="Eisen J.A."/>
            <person name="Markowitz V."/>
            <person name="Hugenholtz P."/>
            <person name="Kyrpides N.C."/>
            <person name="Klenk H.P."/>
        </authorList>
    </citation>
    <scope>NUCLEOTIDE SEQUENCE [LARGE SCALE GENOMIC DNA]</scope>
    <source>
        <strain evidence="4">DSM 44928 / JCM 14897 / NBRC 102108 / NRRL B-24433 / ID139908</strain>
    </source>
</reference>
<protein>
    <recommendedName>
        <fullName evidence="5">Lipoprotein</fullName>
    </recommendedName>
</protein>
<dbReference type="InParanoid" id="C7Q4Z8"/>
<dbReference type="Proteomes" id="UP000000851">
    <property type="component" value="Chromosome"/>
</dbReference>
<dbReference type="RefSeq" id="WP_015793675.1">
    <property type="nucleotide sequence ID" value="NC_013131.1"/>
</dbReference>
<accession>C7Q4Z8</accession>
<feature type="signal peptide" evidence="2">
    <location>
        <begin position="1"/>
        <end position="33"/>
    </location>
</feature>
<evidence type="ECO:0000256" key="1">
    <source>
        <dbReference type="SAM" id="MobiDB-lite"/>
    </source>
</evidence>
<dbReference type="HOGENOM" id="CLU_2380944_0_0_11"/>
<name>C7Q4Z8_CATAD</name>
<dbReference type="STRING" id="479433.Caci_5086"/>
<dbReference type="EMBL" id="CP001700">
    <property type="protein sequence ID" value="ACU73946.1"/>
    <property type="molecule type" value="Genomic_DNA"/>
</dbReference>
<sequence precursor="true">MSASAPHGRSLGVLCLAAVLAASLSGCRPRASADPDPAIPPTPAITAVSPSSVSDSGAVGQQDIDNLNGILSSVGGAVTSVRSAMTADSQTPKG</sequence>
<evidence type="ECO:0008006" key="5">
    <source>
        <dbReference type="Google" id="ProtNLM"/>
    </source>
</evidence>
<feature type="compositionally biased region" description="Low complexity" evidence="1">
    <location>
        <begin position="27"/>
        <end position="36"/>
    </location>
</feature>
<feature type="chain" id="PRO_5002981424" description="Lipoprotein" evidence="2">
    <location>
        <begin position="34"/>
        <end position="94"/>
    </location>
</feature>